<organism evidence="2 3">
    <name type="scientific">Lottia gigantea</name>
    <name type="common">Giant owl limpet</name>
    <dbReference type="NCBI Taxonomy" id="225164"/>
    <lineage>
        <taxon>Eukaryota</taxon>
        <taxon>Metazoa</taxon>
        <taxon>Spiralia</taxon>
        <taxon>Lophotrochozoa</taxon>
        <taxon>Mollusca</taxon>
        <taxon>Gastropoda</taxon>
        <taxon>Patellogastropoda</taxon>
        <taxon>Lottioidea</taxon>
        <taxon>Lottiidae</taxon>
        <taxon>Lottia</taxon>
    </lineage>
</organism>
<dbReference type="CTD" id="20248932"/>
<keyword evidence="1" id="KW-1133">Transmembrane helix</keyword>
<keyword evidence="1" id="KW-0812">Transmembrane</keyword>
<dbReference type="KEGG" id="lgi:LOTGIDRAFT_232467"/>
<accession>V3ZS02</accession>
<gene>
    <name evidence="2" type="ORF">LOTGIDRAFT_232467</name>
</gene>
<name>V3ZS02_LOTGI</name>
<feature type="transmembrane region" description="Helical" evidence="1">
    <location>
        <begin position="129"/>
        <end position="154"/>
    </location>
</feature>
<proteinExistence type="predicted"/>
<keyword evidence="1" id="KW-0472">Membrane</keyword>
<evidence type="ECO:0000313" key="3">
    <source>
        <dbReference type="Proteomes" id="UP000030746"/>
    </source>
</evidence>
<dbReference type="OrthoDB" id="6090660at2759"/>
<dbReference type="RefSeq" id="XP_009055059.1">
    <property type="nucleotide sequence ID" value="XM_009056811.1"/>
</dbReference>
<protein>
    <submittedName>
        <fullName evidence="2">Uncharacterized protein</fullName>
    </submittedName>
</protein>
<sequence length="162" mass="17763">MQSGYGPAYYYAGSRDGSVSEPYAASHIDSTMKAYPSQQSIDTRSYITGSKRSLYSTYTSYTTHTNMSYALPIVTNAPLLEKKPPDNWGLAFVSLFINPIFGLIAILLAEQSKIYFTKCNYLKASQYGVYAKGAALGGIACTIILLVLIIAIAVNQHIMYNI</sequence>
<dbReference type="GeneID" id="20248932"/>
<dbReference type="EMBL" id="KB201847">
    <property type="protein sequence ID" value="ESO94213.1"/>
    <property type="molecule type" value="Genomic_DNA"/>
</dbReference>
<reference evidence="2 3" key="1">
    <citation type="journal article" date="2013" name="Nature">
        <title>Insights into bilaterian evolution from three spiralian genomes.</title>
        <authorList>
            <person name="Simakov O."/>
            <person name="Marletaz F."/>
            <person name="Cho S.J."/>
            <person name="Edsinger-Gonzales E."/>
            <person name="Havlak P."/>
            <person name="Hellsten U."/>
            <person name="Kuo D.H."/>
            <person name="Larsson T."/>
            <person name="Lv J."/>
            <person name="Arendt D."/>
            <person name="Savage R."/>
            <person name="Osoegawa K."/>
            <person name="de Jong P."/>
            <person name="Grimwood J."/>
            <person name="Chapman J.A."/>
            <person name="Shapiro H."/>
            <person name="Aerts A."/>
            <person name="Otillar R.P."/>
            <person name="Terry A.Y."/>
            <person name="Boore J.L."/>
            <person name="Grigoriev I.V."/>
            <person name="Lindberg D.R."/>
            <person name="Seaver E.C."/>
            <person name="Weisblat D.A."/>
            <person name="Putnam N.H."/>
            <person name="Rokhsar D.S."/>
        </authorList>
    </citation>
    <scope>NUCLEOTIDE SEQUENCE [LARGE SCALE GENOMIC DNA]</scope>
</reference>
<dbReference type="Proteomes" id="UP000030746">
    <property type="component" value="Unassembled WGS sequence"/>
</dbReference>
<evidence type="ECO:0000256" key="1">
    <source>
        <dbReference type="SAM" id="Phobius"/>
    </source>
</evidence>
<feature type="transmembrane region" description="Helical" evidence="1">
    <location>
        <begin position="88"/>
        <end position="109"/>
    </location>
</feature>
<evidence type="ECO:0000313" key="2">
    <source>
        <dbReference type="EMBL" id="ESO94213.1"/>
    </source>
</evidence>
<dbReference type="HOGENOM" id="CLU_1637331_0_0_1"/>
<dbReference type="AlphaFoldDB" id="V3ZS02"/>
<keyword evidence="3" id="KW-1185">Reference proteome</keyword>
<dbReference type="OMA" id="DYFNRCK"/>